<dbReference type="InParanoid" id="A0A2J7QIC6"/>
<evidence type="ECO:0008006" key="3">
    <source>
        <dbReference type="Google" id="ProtNLM"/>
    </source>
</evidence>
<dbReference type="PANTHER" id="PTHR46060">
    <property type="entry name" value="MARINER MOS1 TRANSPOSASE-LIKE PROTEIN"/>
    <property type="match status" value="1"/>
</dbReference>
<evidence type="ECO:0000313" key="2">
    <source>
        <dbReference type="Proteomes" id="UP000235965"/>
    </source>
</evidence>
<protein>
    <recommendedName>
        <fullName evidence="3">Tc1-like transposase DDE domain-containing protein</fullName>
    </recommendedName>
</protein>
<comment type="caution">
    <text evidence="1">The sequence shown here is derived from an EMBL/GenBank/DDBJ whole genome shotgun (WGS) entry which is preliminary data.</text>
</comment>
<dbReference type="GO" id="GO:0003676">
    <property type="term" value="F:nucleic acid binding"/>
    <property type="evidence" value="ECO:0007669"/>
    <property type="project" value="InterPro"/>
</dbReference>
<dbReference type="AlphaFoldDB" id="A0A2J7QIC6"/>
<gene>
    <name evidence="1" type="ORF">B7P43_G01902</name>
</gene>
<name>A0A2J7QIC6_9NEOP</name>
<dbReference type="STRING" id="105785.A0A2J7QIC6"/>
<sequence>MSVKVKTPVIMHEDNQSCIHMITGEWGQKRLRHMNSGGGPVCHTRPGIVMEENHIIHENPWARLQSFGWEIMEHAPYRPVLTPSDYHVFGSLKKFLAGQRFISDNAKTAVWQWFHTQLAEFYNSGISKLVVRWDKCLNWGGDYVNYVPYFDFPVYVLLWLKKNRGKDFSICLHSSVGFKDVIINLILNLLCK</sequence>
<dbReference type="Gene3D" id="3.30.420.10">
    <property type="entry name" value="Ribonuclease H-like superfamily/Ribonuclease H"/>
    <property type="match status" value="1"/>
</dbReference>
<organism evidence="1 2">
    <name type="scientific">Cryptotermes secundus</name>
    <dbReference type="NCBI Taxonomy" id="105785"/>
    <lineage>
        <taxon>Eukaryota</taxon>
        <taxon>Metazoa</taxon>
        <taxon>Ecdysozoa</taxon>
        <taxon>Arthropoda</taxon>
        <taxon>Hexapoda</taxon>
        <taxon>Insecta</taxon>
        <taxon>Pterygota</taxon>
        <taxon>Neoptera</taxon>
        <taxon>Polyneoptera</taxon>
        <taxon>Dictyoptera</taxon>
        <taxon>Blattodea</taxon>
        <taxon>Blattoidea</taxon>
        <taxon>Termitoidae</taxon>
        <taxon>Kalotermitidae</taxon>
        <taxon>Cryptotermitinae</taxon>
        <taxon>Cryptotermes</taxon>
    </lineage>
</organism>
<dbReference type="EMBL" id="NEVH01013954">
    <property type="protein sequence ID" value="PNF28341.1"/>
    <property type="molecule type" value="Genomic_DNA"/>
</dbReference>
<dbReference type="OrthoDB" id="6753549at2759"/>
<dbReference type="Proteomes" id="UP000235965">
    <property type="component" value="Unassembled WGS sequence"/>
</dbReference>
<dbReference type="PANTHER" id="PTHR46060:SF1">
    <property type="entry name" value="MARINER MOS1 TRANSPOSASE-LIKE PROTEIN"/>
    <property type="match status" value="1"/>
</dbReference>
<dbReference type="InterPro" id="IPR036397">
    <property type="entry name" value="RNaseH_sf"/>
</dbReference>
<reference evidence="1 2" key="1">
    <citation type="submission" date="2017-12" db="EMBL/GenBank/DDBJ databases">
        <title>Hemimetabolous genomes reveal molecular basis of termite eusociality.</title>
        <authorList>
            <person name="Harrison M.C."/>
            <person name="Jongepier E."/>
            <person name="Robertson H.M."/>
            <person name="Arning N."/>
            <person name="Bitard-Feildel T."/>
            <person name="Chao H."/>
            <person name="Childers C.P."/>
            <person name="Dinh H."/>
            <person name="Doddapaneni H."/>
            <person name="Dugan S."/>
            <person name="Gowin J."/>
            <person name="Greiner C."/>
            <person name="Han Y."/>
            <person name="Hu H."/>
            <person name="Hughes D.S.T."/>
            <person name="Huylmans A.-K."/>
            <person name="Kemena C."/>
            <person name="Kremer L.P.M."/>
            <person name="Lee S.L."/>
            <person name="Lopez-Ezquerra A."/>
            <person name="Mallet L."/>
            <person name="Monroy-Kuhn J.M."/>
            <person name="Moser A."/>
            <person name="Murali S.C."/>
            <person name="Muzny D.M."/>
            <person name="Otani S."/>
            <person name="Piulachs M.-D."/>
            <person name="Poelchau M."/>
            <person name="Qu J."/>
            <person name="Schaub F."/>
            <person name="Wada-Katsumata A."/>
            <person name="Worley K.C."/>
            <person name="Xie Q."/>
            <person name="Ylla G."/>
            <person name="Poulsen M."/>
            <person name="Gibbs R.A."/>
            <person name="Schal C."/>
            <person name="Richards S."/>
            <person name="Belles X."/>
            <person name="Korb J."/>
            <person name="Bornberg-Bauer E."/>
        </authorList>
    </citation>
    <scope>NUCLEOTIDE SEQUENCE [LARGE SCALE GENOMIC DNA]</scope>
    <source>
        <tissue evidence="1">Whole body</tissue>
    </source>
</reference>
<dbReference type="InterPro" id="IPR052709">
    <property type="entry name" value="Transposase-MT_Hybrid"/>
</dbReference>
<accession>A0A2J7QIC6</accession>
<evidence type="ECO:0000313" key="1">
    <source>
        <dbReference type="EMBL" id="PNF28341.1"/>
    </source>
</evidence>
<proteinExistence type="predicted"/>
<keyword evidence="2" id="KW-1185">Reference proteome</keyword>